<evidence type="ECO:0000313" key="6">
    <source>
        <dbReference type="EMBL" id="EEA86258.1"/>
    </source>
</evidence>
<gene>
    <name evidence="6" type="ORF">CLOHIR_00110</name>
</gene>
<dbReference type="InterPro" id="IPR038404">
    <property type="entry name" value="TRAP_DctP_sf"/>
</dbReference>
<dbReference type="InterPro" id="IPR004682">
    <property type="entry name" value="TRAP_DctP"/>
</dbReference>
<dbReference type="Gene3D" id="3.40.190.170">
    <property type="entry name" value="Bacterial extracellular solute-binding protein, family 7"/>
    <property type="match status" value="1"/>
</dbReference>
<name>B6FW61_PEPHT</name>
<dbReference type="PIRSF" id="PIRSF006470">
    <property type="entry name" value="DctB"/>
    <property type="match status" value="1"/>
</dbReference>
<dbReference type="PANTHER" id="PTHR33376:SF4">
    <property type="entry name" value="SIALIC ACID-BINDING PERIPLASMIC PROTEIN SIAP"/>
    <property type="match status" value="1"/>
</dbReference>
<comment type="caution">
    <text evidence="6">The sequence shown here is derived from an EMBL/GenBank/DDBJ whole genome shotgun (WGS) entry which is preliminary data.</text>
</comment>
<dbReference type="GO" id="GO:0030288">
    <property type="term" value="C:outer membrane-bounded periplasmic space"/>
    <property type="evidence" value="ECO:0007669"/>
    <property type="project" value="InterPro"/>
</dbReference>
<dbReference type="PROSITE" id="PS51257">
    <property type="entry name" value="PROKAR_LIPOPROTEIN"/>
    <property type="match status" value="1"/>
</dbReference>
<dbReference type="Pfam" id="PF03480">
    <property type="entry name" value="DctP"/>
    <property type="match status" value="1"/>
</dbReference>
<dbReference type="STRING" id="500633.CLOHIR_00110"/>
<dbReference type="eggNOG" id="COG1638">
    <property type="taxonomic scope" value="Bacteria"/>
</dbReference>
<dbReference type="PANTHER" id="PTHR33376">
    <property type="match status" value="1"/>
</dbReference>
<dbReference type="InterPro" id="IPR018389">
    <property type="entry name" value="DctP_fam"/>
</dbReference>
<dbReference type="RefSeq" id="WP_006439027.1">
    <property type="nucleotide sequence ID" value="NZ_DS995354.1"/>
</dbReference>
<dbReference type="NCBIfam" id="NF037995">
    <property type="entry name" value="TRAP_S1"/>
    <property type="match status" value="1"/>
</dbReference>
<accession>B6FW61</accession>
<evidence type="ECO:0000313" key="7">
    <source>
        <dbReference type="Proteomes" id="UP000003178"/>
    </source>
</evidence>
<keyword evidence="6" id="KW-0675">Receptor</keyword>
<reference evidence="6 7" key="1">
    <citation type="submission" date="2008-09" db="EMBL/GenBank/DDBJ databases">
        <authorList>
            <person name="Fulton L."/>
            <person name="Clifton S."/>
            <person name="Fulton B."/>
            <person name="Xu J."/>
            <person name="Minx P."/>
            <person name="Pepin K.H."/>
            <person name="Johnson M."/>
            <person name="Thiruvilangam P."/>
            <person name="Bhonagiri V."/>
            <person name="Nash W.E."/>
            <person name="Mardis E.R."/>
            <person name="Wilson R.K."/>
        </authorList>
    </citation>
    <scope>NUCLEOTIDE SEQUENCE [LARGE SCALE GENOMIC DNA]</scope>
    <source>
        <strain evidence="6 7">DSM 13275</strain>
    </source>
</reference>
<evidence type="ECO:0000256" key="1">
    <source>
        <dbReference type="ARBA" id="ARBA00004196"/>
    </source>
</evidence>
<evidence type="ECO:0000256" key="4">
    <source>
        <dbReference type="ARBA" id="ARBA00022729"/>
    </source>
</evidence>
<dbReference type="GO" id="GO:0055085">
    <property type="term" value="P:transmembrane transport"/>
    <property type="evidence" value="ECO:0007669"/>
    <property type="project" value="InterPro"/>
</dbReference>
<keyword evidence="3" id="KW-0813">Transport</keyword>
<keyword evidence="7" id="KW-1185">Reference proteome</keyword>
<evidence type="ECO:0000256" key="3">
    <source>
        <dbReference type="ARBA" id="ARBA00022448"/>
    </source>
</evidence>
<feature type="signal peptide" evidence="5">
    <location>
        <begin position="1"/>
        <end position="28"/>
    </location>
</feature>
<organism evidence="6 7">
    <name type="scientific">Peptacetobacter hiranonis (strain DSM 13275 / JCM 10541 / KCTC 15199 / TO-931)</name>
    <name type="common">Clostridium hiranonis</name>
    <dbReference type="NCBI Taxonomy" id="500633"/>
    <lineage>
        <taxon>Bacteria</taxon>
        <taxon>Bacillati</taxon>
        <taxon>Bacillota</taxon>
        <taxon>Clostridia</taxon>
        <taxon>Peptostreptococcales</taxon>
        <taxon>Peptostreptococcaceae</taxon>
        <taxon>Peptacetobacter</taxon>
    </lineage>
</organism>
<reference evidence="6 7" key="2">
    <citation type="submission" date="2008-10" db="EMBL/GenBank/DDBJ databases">
        <title>Draft genome sequence of Clostridium hiranonis (DSM 13275).</title>
        <authorList>
            <person name="Sudarsanam P."/>
            <person name="Ley R."/>
            <person name="Guruge J."/>
            <person name="Turnbaugh P.J."/>
            <person name="Mahowald M."/>
            <person name="Liep D."/>
            <person name="Gordon J."/>
        </authorList>
    </citation>
    <scope>NUCLEOTIDE SEQUENCE [LARGE SCALE GENOMIC DNA]</scope>
    <source>
        <strain evidence="6 7">DSM 13275</strain>
    </source>
</reference>
<protein>
    <submittedName>
        <fullName evidence="6">TRAP transporter solute receptor, DctP family</fullName>
    </submittedName>
</protein>
<dbReference type="CDD" id="cd13603">
    <property type="entry name" value="PBP2_TRAP_Siap_TeaA_like"/>
    <property type="match status" value="1"/>
</dbReference>
<dbReference type="HOGENOM" id="CLU_036176_1_2_9"/>
<dbReference type="Proteomes" id="UP000003178">
    <property type="component" value="Unassembled WGS sequence"/>
</dbReference>
<evidence type="ECO:0000256" key="2">
    <source>
        <dbReference type="ARBA" id="ARBA00009023"/>
    </source>
</evidence>
<evidence type="ECO:0000256" key="5">
    <source>
        <dbReference type="SAM" id="SignalP"/>
    </source>
</evidence>
<dbReference type="EMBL" id="ABWP01000004">
    <property type="protein sequence ID" value="EEA86258.1"/>
    <property type="molecule type" value="Genomic_DNA"/>
</dbReference>
<proteinExistence type="inferred from homology"/>
<comment type="subcellular location">
    <subcellularLocation>
        <location evidence="1">Cell envelope</location>
    </subcellularLocation>
</comment>
<sequence length="357" mass="40199">MKFLNRKTNLFAKKFKKLISLGVLSVLAFSMVGCSSLDTAERREKSARTGENITLYAACDSGADTVTAKFMRDFAKRVEEKSGGKIKVETYSDSQVGGDSEIFEACQGGNISFVFQATSPQVSFIPEAAVLDAPMAFDNIEIARKVLDGELFEKLKKYYSEKGVELLGIADQGFRETTSNKRIEKLSDFKGLKIRTMENPYHIKFWKALGANPTPMSYSEVYIGLQQGTIDAQENPLEAIIVPRFYEQQDYLVNTNHFIHPVTCIASSKVMDSLTEEEKKIVYEAAEESKIWARNTTDNQLDDRLEVIKESGTEIINLDKKTVDDMKKASEFVWTDIENNLGSDLIDTLRAEIEKYN</sequence>
<dbReference type="AlphaFoldDB" id="B6FW61"/>
<dbReference type="NCBIfam" id="TIGR00787">
    <property type="entry name" value="dctP"/>
    <property type="match status" value="1"/>
</dbReference>
<comment type="similarity">
    <text evidence="2">Belongs to the bacterial solute-binding protein 7 family.</text>
</comment>
<keyword evidence="4 5" id="KW-0732">Signal</keyword>
<feature type="chain" id="PRO_5038630670" evidence="5">
    <location>
        <begin position="29"/>
        <end position="357"/>
    </location>
</feature>